<feature type="domain" description="Fe2OG dioxygenase" evidence="2">
    <location>
        <begin position="68"/>
        <end position="174"/>
    </location>
</feature>
<dbReference type="STRING" id="126957.T1J1L3"/>
<dbReference type="HOGENOM" id="CLU_092162_2_0_1"/>
<dbReference type="GO" id="GO:0006631">
    <property type="term" value="P:fatty acid metabolic process"/>
    <property type="evidence" value="ECO:0007669"/>
    <property type="project" value="TreeGrafter"/>
</dbReference>
<reference evidence="4" key="1">
    <citation type="submission" date="2011-05" db="EMBL/GenBank/DDBJ databases">
        <authorList>
            <person name="Richards S.R."/>
            <person name="Qu J."/>
            <person name="Jiang H."/>
            <person name="Jhangiani S.N."/>
            <person name="Agravi P."/>
            <person name="Goodspeed R."/>
            <person name="Gross S."/>
            <person name="Mandapat C."/>
            <person name="Jackson L."/>
            <person name="Mathew T."/>
            <person name="Pu L."/>
            <person name="Thornton R."/>
            <person name="Saada N."/>
            <person name="Wilczek-Boney K.B."/>
            <person name="Lee S."/>
            <person name="Kovar C."/>
            <person name="Wu Y."/>
            <person name="Scherer S.E."/>
            <person name="Worley K.C."/>
            <person name="Muzny D.M."/>
            <person name="Gibbs R."/>
        </authorList>
    </citation>
    <scope>NUCLEOTIDE SEQUENCE</scope>
    <source>
        <strain evidence="4">Brora</strain>
    </source>
</reference>
<name>T1J1L3_STRMM</name>
<evidence type="ECO:0000313" key="4">
    <source>
        <dbReference type="Proteomes" id="UP000014500"/>
    </source>
</evidence>
<dbReference type="Pfam" id="PF13532">
    <property type="entry name" value="2OG-FeII_Oxy_2"/>
    <property type="match status" value="1"/>
</dbReference>
<accession>T1J1L3</accession>
<organism evidence="3 4">
    <name type="scientific">Strigamia maritima</name>
    <name type="common">European centipede</name>
    <name type="synonym">Geophilus maritimus</name>
    <dbReference type="NCBI Taxonomy" id="126957"/>
    <lineage>
        <taxon>Eukaryota</taxon>
        <taxon>Metazoa</taxon>
        <taxon>Ecdysozoa</taxon>
        <taxon>Arthropoda</taxon>
        <taxon>Myriapoda</taxon>
        <taxon>Chilopoda</taxon>
        <taxon>Pleurostigmophora</taxon>
        <taxon>Geophilomorpha</taxon>
        <taxon>Linotaeniidae</taxon>
        <taxon>Strigamia</taxon>
    </lineage>
</organism>
<evidence type="ECO:0000256" key="1">
    <source>
        <dbReference type="ARBA" id="ARBA00001954"/>
    </source>
</evidence>
<evidence type="ECO:0000313" key="3">
    <source>
        <dbReference type="EnsemblMetazoa" id="SMAR007432-PA"/>
    </source>
</evidence>
<dbReference type="EMBL" id="JH431789">
    <property type="status" value="NOT_ANNOTATED_CDS"/>
    <property type="molecule type" value="Genomic_DNA"/>
</dbReference>
<dbReference type="GO" id="GO:0006974">
    <property type="term" value="P:DNA damage response"/>
    <property type="evidence" value="ECO:0007669"/>
    <property type="project" value="InterPro"/>
</dbReference>
<dbReference type="PhylomeDB" id="T1J1L3"/>
<dbReference type="OMA" id="VEPHMKR"/>
<dbReference type="PANTHER" id="PTHR21052:SF0">
    <property type="entry name" value="ALPHA-KETOGLUTARATE-DEPENDENT DIOXYGENASE ALKB HOMOLOG 7, MITOCHONDRIAL"/>
    <property type="match status" value="1"/>
</dbReference>
<dbReference type="eggNOG" id="KOG4176">
    <property type="taxonomic scope" value="Eukaryota"/>
</dbReference>
<dbReference type="GO" id="GO:0005759">
    <property type="term" value="C:mitochondrial matrix"/>
    <property type="evidence" value="ECO:0007669"/>
    <property type="project" value="TreeGrafter"/>
</dbReference>
<dbReference type="AlphaFoldDB" id="T1J1L3"/>
<dbReference type="PROSITE" id="PS51471">
    <property type="entry name" value="FE2OG_OXY"/>
    <property type="match status" value="1"/>
</dbReference>
<dbReference type="InterPro" id="IPR027450">
    <property type="entry name" value="AlkB-like"/>
</dbReference>
<dbReference type="InterPro" id="IPR032870">
    <property type="entry name" value="ALKBH7-like"/>
</dbReference>
<comment type="cofactor">
    <cofactor evidence="1">
        <name>Fe(2+)</name>
        <dbReference type="ChEBI" id="CHEBI:29033"/>
    </cofactor>
</comment>
<protein>
    <recommendedName>
        <fullName evidence="2">Fe2OG dioxygenase domain-containing protein</fullName>
    </recommendedName>
</protein>
<dbReference type="PANTHER" id="PTHR21052">
    <property type="entry name" value="SPERMATOGENESIS ASSOCIATED 11-RELATED"/>
    <property type="match status" value="1"/>
</dbReference>
<dbReference type="InterPro" id="IPR037151">
    <property type="entry name" value="AlkB-like_sf"/>
</dbReference>
<dbReference type="EnsemblMetazoa" id="SMAR007432-RA">
    <property type="protein sequence ID" value="SMAR007432-PA"/>
    <property type="gene ID" value="SMAR007432"/>
</dbReference>
<dbReference type="InterPro" id="IPR005123">
    <property type="entry name" value="Oxoglu/Fe-dep_dioxygenase_dom"/>
</dbReference>
<keyword evidence="4" id="KW-1185">Reference proteome</keyword>
<dbReference type="Proteomes" id="UP000014500">
    <property type="component" value="Unassembled WGS sequence"/>
</dbReference>
<sequence length="177" mass="21198">MLIFQDFISKEEENTLLMELEPYLKRMRYEFDHWDNAIHGYRETEKTNWNEENKNIIRRIKKLAFPEDTTTLQHIHVLDITKDGYIKPHIDSVRFCGNIITGISLLSTSVMRLIHEKNPEFKVDVLLPQRSLYIMKNLVRFEYTHQVLADKDSFHRGNHIPRERRISIMCRNEPSIS</sequence>
<dbReference type="Gene3D" id="2.60.120.590">
    <property type="entry name" value="Alpha-ketoglutarate-dependent dioxygenase AlkB-like"/>
    <property type="match status" value="1"/>
</dbReference>
<dbReference type="SUPFAM" id="SSF51197">
    <property type="entry name" value="Clavaminate synthase-like"/>
    <property type="match status" value="1"/>
</dbReference>
<evidence type="ECO:0000259" key="2">
    <source>
        <dbReference type="PROSITE" id="PS51471"/>
    </source>
</evidence>
<proteinExistence type="predicted"/>
<reference evidence="3" key="2">
    <citation type="submission" date="2015-02" db="UniProtKB">
        <authorList>
            <consortium name="EnsemblMetazoa"/>
        </authorList>
    </citation>
    <scope>IDENTIFICATION</scope>
</reference>